<reference evidence="6 7" key="1">
    <citation type="journal article" date="2020" name="ISME J.">
        <title>Uncovering the hidden diversity of litter-decomposition mechanisms in mushroom-forming fungi.</title>
        <authorList>
            <person name="Floudas D."/>
            <person name="Bentzer J."/>
            <person name="Ahren D."/>
            <person name="Johansson T."/>
            <person name="Persson P."/>
            <person name="Tunlid A."/>
        </authorList>
    </citation>
    <scope>NUCLEOTIDE SEQUENCE [LARGE SCALE GENOMIC DNA]</scope>
    <source>
        <strain evidence="6 7">CBS 101986</strain>
    </source>
</reference>
<evidence type="ECO:0000313" key="6">
    <source>
        <dbReference type="EMBL" id="KAF5312983.1"/>
    </source>
</evidence>
<keyword evidence="3" id="KW-0809">Transit peptide</keyword>
<dbReference type="EMBL" id="JAACJJ010000056">
    <property type="protein sequence ID" value="KAF5312983.1"/>
    <property type="molecule type" value="Genomic_DNA"/>
</dbReference>
<evidence type="ECO:0000256" key="2">
    <source>
        <dbReference type="ARBA" id="ARBA00009116"/>
    </source>
</evidence>
<feature type="region of interest" description="Disordered" evidence="5">
    <location>
        <begin position="67"/>
        <end position="112"/>
    </location>
</feature>
<dbReference type="AlphaFoldDB" id="A0A8H5AYV5"/>
<comment type="similarity">
    <text evidence="2">Belongs to the ATP11 family.</text>
</comment>
<feature type="compositionally biased region" description="Basic and acidic residues" evidence="5">
    <location>
        <begin position="67"/>
        <end position="83"/>
    </location>
</feature>
<proteinExistence type="inferred from homology"/>
<dbReference type="Pfam" id="PF06644">
    <property type="entry name" value="ATP11"/>
    <property type="match status" value="1"/>
</dbReference>
<dbReference type="Proteomes" id="UP000567179">
    <property type="component" value="Unassembled WGS sequence"/>
</dbReference>
<evidence type="ECO:0000256" key="3">
    <source>
        <dbReference type="ARBA" id="ARBA00022946"/>
    </source>
</evidence>
<name>A0A8H5AYV5_9AGAR</name>
<dbReference type="PANTHER" id="PTHR13126">
    <property type="entry name" value="CHAPERONE ATP11"/>
    <property type="match status" value="1"/>
</dbReference>
<evidence type="ECO:0008006" key="8">
    <source>
        <dbReference type="Google" id="ProtNLM"/>
    </source>
</evidence>
<evidence type="ECO:0000256" key="1">
    <source>
        <dbReference type="ARBA" id="ARBA00004173"/>
    </source>
</evidence>
<dbReference type="GO" id="GO:0005739">
    <property type="term" value="C:mitochondrion"/>
    <property type="evidence" value="ECO:0007669"/>
    <property type="project" value="UniProtKB-SubCell"/>
</dbReference>
<dbReference type="OrthoDB" id="16535at2759"/>
<dbReference type="GO" id="GO:0033615">
    <property type="term" value="P:mitochondrial proton-transporting ATP synthase complex assembly"/>
    <property type="evidence" value="ECO:0007669"/>
    <property type="project" value="TreeGrafter"/>
</dbReference>
<organism evidence="6 7">
    <name type="scientific">Psilocybe cf. subviscida</name>
    <dbReference type="NCBI Taxonomy" id="2480587"/>
    <lineage>
        <taxon>Eukaryota</taxon>
        <taxon>Fungi</taxon>
        <taxon>Dikarya</taxon>
        <taxon>Basidiomycota</taxon>
        <taxon>Agaricomycotina</taxon>
        <taxon>Agaricomycetes</taxon>
        <taxon>Agaricomycetidae</taxon>
        <taxon>Agaricales</taxon>
        <taxon>Agaricineae</taxon>
        <taxon>Strophariaceae</taxon>
        <taxon>Psilocybe</taxon>
    </lineage>
</organism>
<comment type="subcellular location">
    <subcellularLocation>
        <location evidence="1">Mitochondrion</location>
    </subcellularLocation>
</comment>
<comment type="caution">
    <text evidence="6">The sequence shown here is derived from an EMBL/GenBank/DDBJ whole genome shotgun (WGS) entry which is preliminary data.</text>
</comment>
<evidence type="ECO:0000256" key="5">
    <source>
        <dbReference type="SAM" id="MobiDB-lite"/>
    </source>
</evidence>
<evidence type="ECO:0000313" key="7">
    <source>
        <dbReference type="Proteomes" id="UP000567179"/>
    </source>
</evidence>
<sequence length="343" mass="37857">MKRPEPADGSDKGLNWIIWIGARGAGAHLQRTIATADVEARKEKYMEKLRQKAKETGLSVAELLEKAKQEDADRRKAEAEKLKAAASKFQKPVGAQTSSEGTSTSKTSAPNPAALETILNMPRLLGTPHTAEQISALWTAYHAERSNGTGRGFVCASVPLEQFDKLRKTGQRYPTFVTPLPRVQIGEDASAPEETAHEFYFMQWDFHAPPPVPSGSNDPFVVPTPSSPDGPNPPTATVLFTPLQEYKQRGSFATPYFVLTMYTDLVATHGLVLLRGEITPSQGAADRFMLSQEDAQALTLSLQKFYLWSTDGVSEGERFLRAFHETPEGFKWEELLEFSKLTA</sequence>
<keyword evidence="7" id="KW-1185">Reference proteome</keyword>
<accession>A0A8H5AYV5</accession>
<dbReference type="InterPro" id="IPR010591">
    <property type="entry name" value="ATP11"/>
</dbReference>
<feature type="compositionally biased region" description="Low complexity" evidence="5">
    <location>
        <begin position="97"/>
        <end position="108"/>
    </location>
</feature>
<gene>
    <name evidence="6" type="ORF">D9619_002957</name>
</gene>
<evidence type="ECO:0000256" key="4">
    <source>
        <dbReference type="ARBA" id="ARBA00023128"/>
    </source>
</evidence>
<protein>
    <recommendedName>
        <fullName evidence="8">ATP11-domain-containing protein</fullName>
    </recommendedName>
</protein>
<keyword evidence="4" id="KW-0496">Mitochondrion</keyword>
<dbReference type="PANTHER" id="PTHR13126:SF0">
    <property type="entry name" value="ATP SYNTHASE MITOCHONDRIAL F1 COMPLEX ASSEMBLY FACTOR 1"/>
    <property type="match status" value="1"/>
</dbReference>